<evidence type="ECO:0000313" key="3">
    <source>
        <dbReference type="Proteomes" id="UP000294239"/>
    </source>
</evidence>
<dbReference type="GeneID" id="301041024"/>
<dbReference type="InterPro" id="IPR037522">
    <property type="entry name" value="HD_GYP_dom"/>
</dbReference>
<dbReference type="RefSeq" id="WP_130977573.1">
    <property type="nucleotide sequence ID" value="NZ_SISF01000026.1"/>
</dbReference>
<feature type="domain" description="HD-GYP" evidence="1">
    <location>
        <begin position="100"/>
        <end position="290"/>
    </location>
</feature>
<dbReference type="CDD" id="cd00077">
    <property type="entry name" value="HDc"/>
    <property type="match status" value="1"/>
</dbReference>
<dbReference type="EMBL" id="SISF01000026">
    <property type="protein sequence ID" value="TBN14858.1"/>
    <property type="molecule type" value="Genomic_DNA"/>
</dbReference>
<comment type="caution">
    <text evidence="2">The sequence shown here is derived from an EMBL/GenBank/DDBJ whole genome shotgun (WGS) entry which is preliminary data.</text>
</comment>
<organism evidence="2 3">
    <name type="scientific">Agrobacterium cavarae</name>
    <dbReference type="NCBI Taxonomy" id="2528239"/>
    <lineage>
        <taxon>Bacteria</taxon>
        <taxon>Pseudomonadati</taxon>
        <taxon>Pseudomonadota</taxon>
        <taxon>Alphaproteobacteria</taxon>
        <taxon>Hyphomicrobiales</taxon>
        <taxon>Rhizobiaceae</taxon>
        <taxon>Rhizobium/Agrobacterium group</taxon>
        <taxon>Agrobacterium</taxon>
    </lineage>
</organism>
<dbReference type="PANTHER" id="PTHR43155">
    <property type="entry name" value="CYCLIC DI-GMP PHOSPHODIESTERASE PA4108-RELATED"/>
    <property type="match status" value="1"/>
</dbReference>
<sequence>MKPIRQYYLKVGNANEVGFHENASTDLCLEERRGTVRTNAKIAVVEHKQKIAERFSPDDIQNAQKRISQSMPVVTKLFDQMRNRERPSLNDAHAFIKDLMTSGENVAAISALAKLKNSDEASFLHSLSVSALIIVFARALRLPEPVIHELAMGGLVHDIGKAAIPISILRKRGRLTAGEICIVQKHPACGFEMLKSISGVSDEVLDITLYHHEKIDGTGYPKGLMGEAITINVRIAAICDVYDALTSIRPYKPALSLDESLSMMTAAKGHFDPVLLREFTSLVIESETVF</sequence>
<dbReference type="InterPro" id="IPR003607">
    <property type="entry name" value="HD/PDEase_dom"/>
</dbReference>
<accession>A0ABY1YA91</accession>
<gene>
    <name evidence="2" type="ORF">EYC79_07490</name>
</gene>
<reference evidence="2 3" key="1">
    <citation type="submission" date="2019-02" db="EMBL/GenBank/DDBJ databases">
        <title>Current taxonomic status of genus Agrobacterium and description of Agrobacterium cavarae sp. nov. isolated from maize roots.</title>
        <authorList>
            <person name="Flores-Felix J.D."/>
            <person name="Menendez E."/>
            <person name="Ramirez-Bahena M.H."/>
            <person name="Garcia-Fraile P."/>
            <person name="Velazquez E."/>
        </authorList>
    </citation>
    <scope>NUCLEOTIDE SEQUENCE [LARGE SCALE GENOMIC DNA]</scope>
    <source>
        <strain evidence="2 3">RZME10</strain>
    </source>
</reference>
<dbReference type="SMART" id="SM00471">
    <property type="entry name" value="HDc"/>
    <property type="match status" value="1"/>
</dbReference>
<keyword evidence="3" id="KW-1185">Reference proteome</keyword>
<name>A0ABY1YA91_9HYPH</name>
<dbReference type="Gene3D" id="1.10.3210.10">
    <property type="entry name" value="Hypothetical protein af1432"/>
    <property type="match status" value="1"/>
</dbReference>
<dbReference type="Pfam" id="PF13487">
    <property type="entry name" value="HD_5"/>
    <property type="match status" value="1"/>
</dbReference>
<dbReference type="PROSITE" id="PS51832">
    <property type="entry name" value="HD_GYP"/>
    <property type="match status" value="1"/>
</dbReference>
<evidence type="ECO:0000259" key="1">
    <source>
        <dbReference type="PROSITE" id="PS51832"/>
    </source>
</evidence>
<protein>
    <submittedName>
        <fullName evidence="2">HD-GYP domain-containing protein</fullName>
    </submittedName>
</protein>
<dbReference type="PANTHER" id="PTHR43155:SF2">
    <property type="entry name" value="CYCLIC DI-GMP PHOSPHODIESTERASE PA4108"/>
    <property type="match status" value="1"/>
</dbReference>
<dbReference type="SUPFAM" id="SSF109604">
    <property type="entry name" value="HD-domain/PDEase-like"/>
    <property type="match status" value="1"/>
</dbReference>
<dbReference type="Proteomes" id="UP000294239">
    <property type="component" value="Unassembled WGS sequence"/>
</dbReference>
<proteinExistence type="predicted"/>
<evidence type="ECO:0000313" key="2">
    <source>
        <dbReference type="EMBL" id="TBN14858.1"/>
    </source>
</evidence>